<keyword evidence="3" id="KW-0805">Transcription regulation</keyword>
<evidence type="ECO:0000256" key="5">
    <source>
        <dbReference type="ARBA" id="ARBA00023163"/>
    </source>
</evidence>
<keyword evidence="5" id="KW-0804">Transcription</keyword>
<feature type="domain" description="Zn(2)-C6 fungal-type" evidence="8">
    <location>
        <begin position="9"/>
        <end position="38"/>
    </location>
</feature>
<feature type="compositionally biased region" description="Polar residues" evidence="7">
    <location>
        <begin position="146"/>
        <end position="156"/>
    </location>
</feature>
<keyword evidence="4" id="KW-0238">DNA-binding</keyword>
<keyword evidence="10" id="KW-1185">Reference proteome</keyword>
<gene>
    <name evidence="9" type="ORF">BJY01DRAFT_253954</name>
</gene>
<dbReference type="PANTHER" id="PTHR31001:SF50">
    <property type="entry name" value="ZN(II)2CYS6 TRANSCRIPTION FACTOR (EUROFUNG)"/>
    <property type="match status" value="1"/>
</dbReference>
<evidence type="ECO:0000256" key="6">
    <source>
        <dbReference type="ARBA" id="ARBA00023242"/>
    </source>
</evidence>
<dbReference type="InterPro" id="IPR050613">
    <property type="entry name" value="Sec_Metabolite_Reg"/>
</dbReference>
<keyword evidence="2" id="KW-0479">Metal-binding</keyword>
<dbReference type="InterPro" id="IPR036864">
    <property type="entry name" value="Zn2-C6_fun-type_DNA-bd_sf"/>
</dbReference>
<dbReference type="CDD" id="cd00067">
    <property type="entry name" value="GAL4"/>
    <property type="match status" value="1"/>
</dbReference>
<dbReference type="Pfam" id="PF00172">
    <property type="entry name" value="Zn_clus"/>
    <property type="match status" value="1"/>
</dbReference>
<keyword evidence="6" id="KW-0539">Nucleus</keyword>
<protein>
    <submittedName>
        <fullName evidence="9">Fungal-specific transcription factor domain-containing protein</fullName>
    </submittedName>
</protein>
<dbReference type="InterPro" id="IPR001138">
    <property type="entry name" value="Zn2Cys6_DnaBD"/>
</dbReference>
<dbReference type="SUPFAM" id="SSF57701">
    <property type="entry name" value="Zn2/Cys6 DNA-binding domain"/>
    <property type="match status" value="1"/>
</dbReference>
<dbReference type="SMART" id="SM00066">
    <property type="entry name" value="GAL4"/>
    <property type="match status" value="1"/>
</dbReference>
<evidence type="ECO:0000256" key="3">
    <source>
        <dbReference type="ARBA" id="ARBA00023015"/>
    </source>
</evidence>
<comment type="subcellular location">
    <subcellularLocation>
        <location evidence="1">Nucleus</location>
    </subcellularLocation>
</comment>
<dbReference type="Gene3D" id="4.10.240.10">
    <property type="entry name" value="Zn(2)-C6 fungal-type DNA-binding domain"/>
    <property type="match status" value="1"/>
</dbReference>
<dbReference type="InterPro" id="IPR007219">
    <property type="entry name" value="XnlR_reg_dom"/>
</dbReference>
<dbReference type="Proteomes" id="UP001610446">
    <property type="component" value="Unassembled WGS sequence"/>
</dbReference>
<dbReference type="EMBL" id="JBFXLU010000266">
    <property type="protein sequence ID" value="KAL2832244.1"/>
    <property type="molecule type" value="Genomic_DNA"/>
</dbReference>
<evidence type="ECO:0000256" key="2">
    <source>
        <dbReference type="ARBA" id="ARBA00022723"/>
    </source>
</evidence>
<dbReference type="PROSITE" id="PS50048">
    <property type="entry name" value="ZN2_CY6_FUNGAL_2"/>
    <property type="match status" value="1"/>
</dbReference>
<dbReference type="PROSITE" id="PS00463">
    <property type="entry name" value="ZN2_CY6_FUNGAL_1"/>
    <property type="match status" value="1"/>
</dbReference>
<sequence length="601" mass="67584">MDRNANPRSCRRCSEKKIRCSKSHPCDSCLKSGSECIFPAPGRVPRRKKRPLKAQLVSRLRSLEEEVRDLTRQLQNAAPPRTSLAPAIAENVRDVRCEHGALLVDEGSTRYVTHEVLVNLGDQIENLKSSVESDSDDLADDATSVGETSDMANYSSTDTAPGNGFVFRFSSLAVSLVTFHPDTAYRHTLWKLVEENVAPVVMAFHMPSIRELITSIYAGNREMDRESEAVIFAIYFAAVTSMDPDTCTAQFGQDHTSLLQHYRFAAEQSLARANFLQTHSLTVLQATTVFLTCLRGSGDASFVWTMTAAVHRIAQGLGLHRDGTQFGLSPYETEIRRRLWWSIYLLDSRSSESRAIGTQIMQGSYDTRLPLNINDSDISPRSAEAPDEEEAFTDMTFCLVRCEMIVLYRQLHQNTQTSNGNGAGDASHSLTDRVNRLEQIRLFLQRKYLQFCDVSIPLQWVTATVIRLALARSWLIAHIPEGTSISDSHLSTSDALPQDDPTREQLYLTAIEVIEFAYLLETDPRTKQWSWLFEGYPQWHAILLLLTEIAANPKIQWADRAWGVVCKAVDRWTKSGYGKYEITPRIILQLRKKAACALGVV</sequence>
<comment type="caution">
    <text evidence="9">The sequence shown here is derived from an EMBL/GenBank/DDBJ whole genome shotgun (WGS) entry which is preliminary data.</text>
</comment>
<organism evidence="9 10">
    <name type="scientific">Aspergillus pseudoustus</name>
    <dbReference type="NCBI Taxonomy" id="1810923"/>
    <lineage>
        <taxon>Eukaryota</taxon>
        <taxon>Fungi</taxon>
        <taxon>Dikarya</taxon>
        <taxon>Ascomycota</taxon>
        <taxon>Pezizomycotina</taxon>
        <taxon>Eurotiomycetes</taxon>
        <taxon>Eurotiomycetidae</taxon>
        <taxon>Eurotiales</taxon>
        <taxon>Aspergillaceae</taxon>
        <taxon>Aspergillus</taxon>
        <taxon>Aspergillus subgen. Nidulantes</taxon>
    </lineage>
</organism>
<feature type="region of interest" description="Disordered" evidence="7">
    <location>
        <begin position="130"/>
        <end position="156"/>
    </location>
</feature>
<evidence type="ECO:0000259" key="8">
    <source>
        <dbReference type="PROSITE" id="PS50048"/>
    </source>
</evidence>
<dbReference type="Pfam" id="PF04082">
    <property type="entry name" value="Fungal_trans"/>
    <property type="match status" value="1"/>
</dbReference>
<accession>A0ABR4IY57</accession>
<evidence type="ECO:0000256" key="7">
    <source>
        <dbReference type="SAM" id="MobiDB-lite"/>
    </source>
</evidence>
<evidence type="ECO:0000256" key="4">
    <source>
        <dbReference type="ARBA" id="ARBA00023125"/>
    </source>
</evidence>
<reference evidence="9 10" key="1">
    <citation type="submission" date="2024-07" db="EMBL/GenBank/DDBJ databases">
        <title>Section-level genome sequencing and comparative genomics of Aspergillus sections Usti and Cavernicolus.</title>
        <authorList>
            <consortium name="Lawrence Berkeley National Laboratory"/>
            <person name="Nybo J.L."/>
            <person name="Vesth T.C."/>
            <person name="Theobald S."/>
            <person name="Frisvad J.C."/>
            <person name="Larsen T.O."/>
            <person name="Kjaerboelling I."/>
            <person name="Rothschild-Mancinelli K."/>
            <person name="Lyhne E.K."/>
            <person name="Kogle M.E."/>
            <person name="Barry K."/>
            <person name="Clum A."/>
            <person name="Na H."/>
            <person name="Ledsgaard L."/>
            <person name="Lin J."/>
            <person name="Lipzen A."/>
            <person name="Kuo A."/>
            <person name="Riley R."/>
            <person name="Mondo S."/>
            <person name="Labutti K."/>
            <person name="Haridas S."/>
            <person name="Pangalinan J."/>
            <person name="Salamov A.A."/>
            <person name="Simmons B.A."/>
            <person name="Magnuson J.K."/>
            <person name="Chen J."/>
            <person name="Drula E."/>
            <person name="Henrissat B."/>
            <person name="Wiebenga A."/>
            <person name="Lubbers R.J."/>
            <person name="Gomes A.C."/>
            <person name="Makela M.R."/>
            <person name="Stajich J."/>
            <person name="Grigoriev I.V."/>
            <person name="Mortensen U.H."/>
            <person name="De Vries R.P."/>
            <person name="Baker S.E."/>
            <person name="Andersen M.R."/>
        </authorList>
    </citation>
    <scope>NUCLEOTIDE SEQUENCE [LARGE SCALE GENOMIC DNA]</scope>
    <source>
        <strain evidence="9 10">CBS 123904</strain>
    </source>
</reference>
<evidence type="ECO:0000313" key="9">
    <source>
        <dbReference type="EMBL" id="KAL2832244.1"/>
    </source>
</evidence>
<dbReference type="SMART" id="SM00906">
    <property type="entry name" value="Fungal_trans"/>
    <property type="match status" value="1"/>
</dbReference>
<name>A0ABR4IY57_9EURO</name>
<dbReference type="PANTHER" id="PTHR31001">
    <property type="entry name" value="UNCHARACTERIZED TRANSCRIPTIONAL REGULATORY PROTEIN"/>
    <property type="match status" value="1"/>
</dbReference>
<dbReference type="CDD" id="cd12148">
    <property type="entry name" value="fungal_TF_MHR"/>
    <property type="match status" value="1"/>
</dbReference>
<proteinExistence type="predicted"/>
<evidence type="ECO:0000313" key="10">
    <source>
        <dbReference type="Proteomes" id="UP001610446"/>
    </source>
</evidence>
<evidence type="ECO:0000256" key="1">
    <source>
        <dbReference type="ARBA" id="ARBA00004123"/>
    </source>
</evidence>